<dbReference type="RefSeq" id="WP_110716940.1">
    <property type="nucleotide sequence ID" value="NZ_PGFS01000001.1"/>
</dbReference>
<organism evidence="14 15">
    <name type="scientific">Salinicola acroporae</name>
    <dbReference type="NCBI Taxonomy" id="1541440"/>
    <lineage>
        <taxon>Bacteria</taxon>
        <taxon>Pseudomonadati</taxon>
        <taxon>Pseudomonadota</taxon>
        <taxon>Gammaproteobacteria</taxon>
        <taxon>Oceanospirillales</taxon>
        <taxon>Halomonadaceae</taxon>
        <taxon>Salinicola</taxon>
    </lineage>
</organism>
<evidence type="ECO:0000256" key="2">
    <source>
        <dbReference type="ARBA" id="ARBA00009477"/>
    </source>
</evidence>
<reference evidence="14" key="2">
    <citation type="submission" date="2017-11" db="EMBL/GenBank/DDBJ databases">
        <authorList>
            <person name="Das S.K."/>
        </authorList>
    </citation>
    <scope>NUCLEOTIDE SEQUENCE</scope>
    <source>
        <strain evidence="14">S4-41</strain>
    </source>
</reference>
<keyword evidence="7" id="KW-0175">Coiled coil</keyword>
<name>A0ABT6I5Y9_9GAMM</name>
<dbReference type="Gene3D" id="1.10.287.470">
    <property type="entry name" value="Helix hairpin bin"/>
    <property type="match status" value="1"/>
</dbReference>
<dbReference type="Pfam" id="PF25917">
    <property type="entry name" value="BSH_RND"/>
    <property type="match status" value="1"/>
</dbReference>
<dbReference type="Gene3D" id="2.40.30.170">
    <property type="match status" value="1"/>
</dbReference>
<keyword evidence="9" id="KW-0812">Transmembrane</keyword>
<feature type="domain" description="Multidrug resistance protein MdtA-like beta-barrel" evidence="12">
    <location>
        <begin position="231"/>
        <end position="309"/>
    </location>
</feature>
<evidence type="ECO:0000259" key="12">
    <source>
        <dbReference type="Pfam" id="PF25944"/>
    </source>
</evidence>
<dbReference type="InterPro" id="IPR058625">
    <property type="entry name" value="MdtA-like_BSH"/>
</dbReference>
<feature type="domain" description="Multidrug resistance protein MdtA-like alpha-helical hairpin" evidence="10">
    <location>
        <begin position="124"/>
        <end position="194"/>
    </location>
</feature>
<comment type="subcellular location">
    <subcellularLocation>
        <location evidence="1">Cell membrane</location>
    </subcellularLocation>
</comment>
<evidence type="ECO:0000256" key="3">
    <source>
        <dbReference type="ARBA" id="ARBA00022448"/>
    </source>
</evidence>
<accession>A0ABT6I5Y9</accession>
<dbReference type="Pfam" id="PF25967">
    <property type="entry name" value="RND-MFP_C"/>
    <property type="match status" value="1"/>
</dbReference>
<keyword evidence="4" id="KW-1003">Cell membrane</keyword>
<protein>
    <submittedName>
        <fullName evidence="14">Multidrug transporter subunit MdtA</fullName>
    </submittedName>
</protein>
<evidence type="ECO:0000259" key="11">
    <source>
        <dbReference type="Pfam" id="PF25917"/>
    </source>
</evidence>
<dbReference type="InterPro" id="IPR058626">
    <property type="entry name" value="MdtA-like_b-barrel"/>
</dbReference>
<feature type="transmembrane region" description="Helical" evidence="9">
    <location>
        <begin position="16"/>
        <end position="34"/>
    </location>
</feature>
<keyword evidence="5" id="KW-0997">Cell inner membrane</keyword>
<keyword evidence="15" id="KW-1185">Reference proteome</keyword>
<comment type="similarity">
    <text evidence="2">Belongs to the membrane fusion protein (MFP) (TC 8.A.1) family.</text>
</comment>
<proteinExistence type="inferred from homology"/>
<evidence type="ECO:0000313" key="15">
    <source>
        <dbReference type="Proteomes" id="UP001162135"/>
    </source>
</evidence>
<dbReference type="Pfam" id="PF25876">
    <property type="entry name" value="HH_MFP_RND"/>
    <property type="match status" value="1"/>
</dbReference>
<evidence type="ECO:0000259" key="10">
    <source>
        <dbReference type="Pfam" id="PF25876"/>
    </source>
</evidence>
<evidence type="ECO:0000256" key="9">
    <source>
        <dbReference type="SAM" id="Phobius"/>
    </source>
</evidence>
<feature type="region of interest" description="Disordered" evidence="8">
    <location>
        <begin position="389"/>
        <end position="418"/>
    </location>
</feature>
<keyword evidence="9" id="KW-1133">Transmembrane helix</keyword>
<dbReference type="InterPro" id="IPR058624">
    <property type="entry name" value="MdtA-like_HH"/>
</dbReference>
<dbReference type="NCBIfam" id="TIGR01730">
    <property type="entry name" value="RND_mfp"/>
    <property type="match status" value="1"/>
</dbReference>
<evidence type="ECO:0000256" key="8">
    <source>
        <dbReference type="SAM" id="MobiDB-lite"/>
    </source>
</evidence>
<keyword evidence="3" id="KW-0813">Transport</keyword>
<feature type="compositionally biased region" description="Basic and acidic residues" evidence="8">
    <location>
        <begin position="407"/>
        <end position="418"/>
    </location>
</feature>
<dbReference type="Pfam" id="PF25944">
    <property type="entry name" value="Beta-barrel_RND"/>
    <property type="match status" value="1"/>
</dbReference>
<feature type="domain" description="Multidrug resistance protein MdtA-like C-terminal permuted SH3" evidence="13">
    <location>
        <begin position="318"/>
        <end position="376"/>
    </location>
</feature>
<gene>
    <name evidence="14" type="ORF">CUR86_10470</name>
</gene>
<dbReference type="PANTHER" id="PTHR30469">
    <property type="entry name" value="MULTIDRUG RESISTANCE PROTEIN MDTA"/>
    <property type="match status" value="1"/>
</dbReference>
<dbReference type="EMBL" id="PGFS01000001">
    <property type="protein sequence ID" value="MDH4572834.1"/>
    <property type="molecule type" value="Genomic_DNA"/>
</dbReference>
<evidence type="ECO:0000256" key="7">
    <source>
        <dbReference type="SAM" id="Coils"/>
    </source>
</evidence>
<evidence type="ECO:0000256" key="6">
    <source>
        <dbReference type="ARBA" id="ARBA00023136"/>
    </source>
</evidence>
<dbReference type="Gene3D" id="2.40.420.20">
    <property type="match status" value="1"/>
</dbReference>
<dbReference type="PANTHER" id="PTHR30469:SF36">
    <property type="entry name" value="BLL3903 PROTEIN"/>
    <property type="match status" value="1"/>
</dbReference>
<evidence type="ECO:0000256" key="5">
    <source>
        <dbReference type="ARBA" id="ARBA00022519"/>
    </source>
</evidence>
<feature type="coiled-coil region" evidence="7">
    <location>
        <begin position="125"/>
        <end position="152"/>
    </location>
</feature>
<comment type="caution">
    <text evidence="14">The sequence shown here is derived from an EMBL/GenBank/DDBJ whole genome shotgun (WGS) entry which is preliminary data.</text>
</comment>
<keyword evidence="6 9" id="KW-0472">Membrane</keyword>
<reference evidence="14" key="1">
    <citation type="journal article" date="2015" name="Antonie Van Leeuwenhoek">
        <title>Comparative 16S rRNA signatures and multilocus sequence analysis for the genus Salinicola and description of Salinicola acroporae sp. nov., isolated from coral Acropora digitifera.</title>
        <authorList>
            <person name="Lepcha R.T."/>
            <person name="Poddar A."/>
            <person name="Schumann P."/>
            <person name="Das S.K."/>
        </authorList>
    </citation>
    <scope>NUCLEOTIDE SEQUENCE</scope>
    <source>
        <strain evidence="14">S4-41</strain>
    </source>
</reference>
<evidence type="ECO:0000259" key="13">
    <source>
        <dbReference type="Pfam" id="PF25967"/>
    </source>
</evidence>
<evidence type="ECO:0000256" key="1">
    <source>
        <dbReference type="ARBA" id="ARBA00004236"/>
    </source>
</evidence>
<feature type="domain" description="Multidrug resistance protein MdtA-like barrel-sandwich hybrid" evidence="11">
    <location>
        <begin position="86"/>
        <end position="227"/>
    </location>
</feature>
<dbReference type="InterPro" id="IPR058627">
    <property type="entry name" value="MdtA-like_C"/>
</dbReference>
<dbReference type="Proteomes" id="UP001162135">
    <property type="component" value="Unassembled WGS sequence"/>
</dbReference>
<dbReference type="SUPFAM" id="SSF111369">
    <property type="entry name" value="HlyD-like secretion proteins"/>
    <property type="match status" value="1"/>
</dbReference>
<evidence type="ECO:0000256" key="4">
    <source>
        <dbReference type="ARBA" id="ARBA00022475"/>
    </source>
</evidence>
<evidence type="ECO:0000313" key="14">
    <source>
        <dbReference type="EMBL" id="MDH4572834.1"/>
    </source>
</evidence>
<dbReference type="Gene3D" id="2.40.50.100">
    <property type="match status" value="1"/>
</dbReference>
<sequence length="418" mass="44513">MSSSSTSSRPRRPLRWLWWLLLILIAASVAYYLVGRKDAPEGDDGSPGQPGAGGMPATAISAVAASRGDLPIELTALGTVRPLSSVAVRPRVEGELMSVDFEEGQTVQKGQRIARIDPRDYQAQLDQAKGQLAQDQAQLASAREDLARYEKLIETNYVSRQELEQQRQLVRQYQGTVASDQASVKSAQVQLDYTDITAPITGVAGIRNVDPGNIVQLGDDDPIVTITQLDPISVIFSLPSRYVDIVRGRLVAGDHPAVNVTDTDGEAHSGQLSSIDSNVNSATGTIRLRAILDNPTGGLYPNAYVDVSLVSQILRDQVIVPEPAVQTGQEGNYVYVVKDDDTVTRRDVTLAATQNSQSALSSGVEAGERVVVDGVDNLREGAKVRVVSDALPGESSDEVMDAAGADGKADDGGDGHTS</sequence>
<dbReference type="InterPro" id="IPR006143">
    <property type="entry name" value="RND_pump_MFP"/>
</dbReference>